<comment type="caution">
    <text evidence="1">The sequence shown here is derived from an EMBL/GenBank/DDBJ whole genome shotgun (WGS) entry which is preliminary data.</text>
</comment>
<keyword evidence="2" id="KW-1185">Reference proteome</keyword>
<name>A0A4R1X9K1_ACICA</name>
<protein>
    <submittedName>
        <fullName evidence="1">Uncharacterized protein</fullName>
    </submittedName>
</protein>
<evidence type="ECO:0000313" key="2">
    <source>
        <dbReference type="Proteomes" id="UP000294963"/>
    </source>
</evidence>
<dbReference type="AlphaFoldDB" id="A0A4R1X9K1"/>
<dbReference type="Proteomes" id="UP000294963">
    <property type="component" value="Unassembled WGS sequence"/>
</dbReference>
<dbReference type="EMBL" id="SLVJ01000044">
    <property type="protein sequence ID" value="TCM59381.1"/>
    <property type="molecule type" value="Genomic_DNA"/>
</dbReference>
<gene>
    <name evidence="1" type="ORF">EC844_14413</name>
</gene>
<sequence>MDILEWINVGKVAAERDDLLSKYFFDNGVLDKVIDSPSSFLVLGRKGAGKTAVFKYLSENAHNFISQKDILVSLSFEDYNWNIHSLLLDEKKAESLAY</sequence>
<reference evidence="1 2" key="1">
    <citation type="submission" date="2019-03" db="EMBL/GenBank/DDBJ databases">
        <title>Genomic analyses of the natural microbiome of Caenorhabditis elegans.</title>
        <authorList>
            <person name="Samuel B."/>
        </authorList>
    </citation>
    <scope>NUCLEOTIDE SEQUENCE [LARGE SCALE GENOMIC DNA]</scope>
    <source>
        <strain evidence="1 2">JUb89</strain>
    </source>
</reference>
<evidence type="ECO:0000313" key="1">
    <source>
        <dbReference type="EMBL" id="TCM59381.1"/>
    </source>
</evidence>
<proteinExistence type="predicted"/>
<organism evidence="1 2">
    <name type="scientific">Acinetobacter calcoaceticus</name>
    <dbReference type="NCBI Taxonomy" id="471"/>
    <lineage>
        <taxon>Bacteria</taxon>
        <taxon>Pseudomonadati</taxon>
        <taxon>Pseudomonadota</taxon>
        <taxon>Gammaproteobacteria</taxon>
        <taxon>Moraxellales</taxon>
        <taxon>Moraxellaceae</taxon>
        <taxon>Acinetobacter</taxon>
        <taxon>Acinetobacter calcoaceticus/baumannii complex</taxon>
    </lineage>
</organism>
<accession>A0A4R1X9K1</accession>